<gene>
    <name evidence="8" type="ORF">KEC16_06120</name>
</gene>
<evidence type="ECO:0000256" key="4">
    <source>
        <dbReference type="ARBA" id="ARBA00022824"/>
    </source>
</evidence>
<dbReference type="InterPro" id="IPR012430">
    <property type="entry name" value="TMEM43_fam"/>
</dbReference>
<keyword evidence="6 7" id="KW-0472">Membrane</keyword>
<accession>A0ABS5IC63</accession>
<keyword evidence="9" id="KW-1185">Reference proteome</keyword>
<feature type="transmembrane region" description="Helical" evidence="7">
    <location>
        <begin position="327"/>
        <end position="353"/>
    </location>
</feature>
<evidence type="ECO:0000256" key="5">
    <source>
        <dbReference type="ARBA" id="ARBA00022989"/>
    </source>
</evidence>
<dbReference type="Pfam" id="PF07787">
    <property type="entry name" value="TMEM43"/>
    <property type="match status" value="1"/>
</dbReference>
<evidence type="ECO:0000256" key="3">
    <source>
        <dbReference type="ARBA" id="ARBA00022692"/>
    </source>
</evidence>
<comment type="caution">
    <text evidence="8">The sequence shown here is derived from an EMBL/GenBank/DDBJ whole genome shotgun (WGS) entry which is preliminary data.</text>
</comment>
<dbReference type="Proteomes" id="UP000680714">
    <property type="component" value="Unassembled WGS sequence"/>
</dbReference>
<dbReference type="PANTHER" id="PTHR13416">
    <property type="match status" value="1"/>
</dbReference>
<name>A0ABS5IC63_9PROT</name>
<protein>
    <submittedName>
        <fullName evidence="8">TMEM43 family protein</fullName>
    </submittedName>
</protein>
<keyword evidence="4" id="KW-0256">Endoplasmic reticulum</keyword>
<organism evidence="8 9">
    <name type="scientific">Magnetospirillum sulfuroxidans</name>
    <dbReference type="NCBI Taxonomy" id="611300"/>
    <lineage>
        <taxon>Bacteria</taxon>
        <taxon>Pseudomonadati</taxon>
        <taxon>Pseudomonadota</taxon>
        <taxon>Alphaproteobacteria</taxon>
        <taxon>Rhodospirillales</taxon>
        <taxon>Rhodospirillaceae</taxon>
        <taxon>Magnetospirillum</taxon>
    </lineage>
</organism>
<dbReference type="PANTHER" id="PTHR13416:SF2">
    <property type="entry name" value="TRANSMEMBRANE PROTEIN 43"/>
    <property type="match status" value="1"/>
</dbReference>
<comment type="subcellular location">
    <subcellularLocation>
        <location evidence="1">Endomembrane system</location>
        <topology evidence="1">Multi-pass membrane protein</topology>
    </subcellularLocation>
    <subcellularLocation>
        <location evidence="2">Endoplasmic reticulum membrane</location>
    </subcellularLocation>
</comment>
<feature type="transmembrane region" description="Helical" evidence="7">
    <location>
        <begin position="24"/>
        <end position="43"/>
    </location>
</feature>
<feature type="transmembrane region" description="Helical" evidence="7">
    <location>
        <begin position="359"/>
        <end position="376"/>
    </location>
</feature>
<feature type="transmembrane region" description="Helical" evidence="7">
    <location>
        <begin position="293"/>
        <end position="315"/>
    </location>
</feature>
<sequence>MQEQEDVAVEVTERGWMNRIGDSFKAMLVGLVLIVVSFPVLIWNEGRAIDAARSLAEGRATVTAVAADAVSPGNDGHLVHLSGRLTSSDVLVPATVLARPAIKLHRNVEVFQWEESSQSQTRDKVGGGSTTETTYTYRKAWSGGLNDSTQFHKPGGHKNPAAMPVSDATQVVENARVGAFRLTRPVLDQVDFYQPVPAESLSALAARDLRRSLTVAGEWAYSGAADDPKVGDFRVAYSLVPAAEISIIARQNRATLEPHHTRNGEELLIVRPGVVGADTMFAEAERDNAILTWILRLVGWLVMLFGFVMLSRLLVALAAVIPLLADIVAGGIFLVALPLSLCLSLVTIALAWIAFRPLIGIPLLVLAGAAAAAPFLRRRFVKA</sequence>
<evidence type="ECO:0000256" key="6">
    <source>
        <dbReference type="ARBA" id="ARBA00023136"/>
    </source>
</evidence>
<keyword evidence="5 7" id="KW-1133">Transmembrane helix</keyword>
<evidence type="ECO:0000256" key="2">
    <source>
        <dbReference type="ARBA" id="ARBA00004586"/>
    </source>
</evidence>
<evidence type="ECO:0000256" key="7">
    <source>
        <dbReference type="SAM" id="Phobius"/>
    </source>
</evidence>
<reference evidence="8 9" key="1">
    <citation type="submission" date="2021-04" db="EMBL/GenBank/DDBJ databases">
        <title>Magnetospirillum sulfuroxidans sp. nov., a facultative chemolithoautotrophic sulfur-oxidizing alphaproteobacterium isolated from freshwater sediment and proposals for Paramagetospirillum gen. nov., and Magnetospirillaceae fam. nov.</title>
        <authorList>
            <person name="Koziaeva V."/>
            <person name="Geelhoed J.S."/>
            <person name="Sorokin D.Y."/>
            <person name="Grouzdev D.S."/>
        </authorList>
    </citation>
    <scope>NUCLEOTIDE SEQUENCE [LARGE SCALE GENOMIC DNA]</scope>
    <source>
        <strain evidence="8 9">J10</strain>
    </source>
</reference>
<dbReference type="EMBL" id="JAGTUF010000003">
    <property type="protein sequence ID" value="MBR9971283.1"/>
    <property type="molecule type" value="Genomic_DNA"/>
</dbReference>
<proteinExistence type="predicted"/>
<evidence type="ECO:0000256" key="1">
    <source>
        <dbReference type="ARBA" id="ARBA00004127"/>
    </source>
</evidence>
<keyword evidence="3 7" id="KW-0812">Transmembrane</keyword>
<evidence type="ECO:0000313" key="9">
    <source>
        <dbReference type="Proteomes" id="UP000680714"/>
    </source>
</evidence>
<evidence type="ECO:0000313" key="8">
    <source>
        <dbReference type="EMBL" id="MBR9971283.1"/>
    </source>
</evidence>
<dbReference type="RefSeq" id="WP_211546886.1">
    <property type="nucleotide sequence ID" value="NZ_JAGTUF010000003.1"/>
</dbReference>